<name>A0A5B7J272_PORTR</name>
<protein>
    <submittedName>
        <fullName evidence="2">Uncharacterized protein</fullName>
    </submittedName>
</protein>
<evidence type="ECO:0000313" key="3">
    <source>
        <dbReference type="Proteomes" id="UP000324222"/>
    </source>
</evidence>
<feature type="region of interest" description="Disordered" evidence="1">
    <location>
        <begin position="59"/>
        <end position="104"/>
    </location>
</feature>
<evidence type="ECO:0000256" key="1">
    <source>
        <dbReference type="SAM" id="MobiDB-lite"/>
    </source>
</evidence>
<keyword evidence="3" id="KW-1185">Reference proteome</keyword>
<sequence>MGCLVTADGRTRVITARTLYTSPTELYLPACAAHIPGLSCVPSAPILVPLRFGAMPPGPVSPVAMDHDPASQKQGLSPSPSMEGSGKTPCTLSDHDPPHITPTTVSFLLRATNGTRVFSNPSKVS</sequence>
<dbReference type="EMBL" id="VSRR010089396">
    <property type="protein sequence ID" value="MPC91901.1"/>
    <property type="molecule type" value="Genomic_DNA"/>
</dbReference>
<organism evidence="2 3">
    <name type="scientific">Portunus trituberculatus</name>
    <name type="common">Swimming crab</name>
    <name type="synonym">Neptunus trituberculatus</name>
    <dbReference type="NCBI Taxonomy" id="210409"/>
    <lineage>
        <taxon>Eukaryota</taxon>
        <taxon>Metazoa</taxon>
        <taxon>Ecdysozoa</taxon>
        <taxon>Arthropoda</taxon>
        <taxon>Crustacea</taxon>
        <taxon>Multicrustacea</taxon>
        <taxon>Malacostraca</taxon>
        <taxon>Eumalacostraca</taxon>
        <taxon>Eucarida</taxon>
        <taxon>Decapoda</taxon>
        <taxon>Pleocyemata</taxon>
        <taxon>Brachyura</taxon>
        <taxon>Eubrachyura</taxon>
        <taxon>Portunoidea</taxon>
        <taxon>Portunidae</taxon>
        <taxon>Portuninae</taxon>
        <taxon>Portunus</taxon>
    </lineage>
</organism>
<proteinExistence type="predicted"/>
<evidence type="ECO:0000313" key="2">
    <source>
        <dbReference type="EMBL" id="MPC91901.1"/>
    </source>
</evidence>
<gene>
    <name evidence="2" type="ORF">E2C01_086964</name>
</gene>
<reference evidence="2 3" key="1">
    <citation type="submission" date="2019-05" db="EMBL/GenBank/DDBJ databases">
        <title>Another draft genome of Portunus trituberculatus and its Hox gene families provides insights of decapod evolution.</title>
        <authorList>
            <person name="Jeong J.-H."/>
            <person name="Song I."/>
            <person name="Kim S."/>
            <person name="Choi T."/>
            <person name="Kim D."/>
            <person name="Ryu S."/>
            <person name="Kim W."/>
        </authorList>
    </citation>
    <scope>NUCLEOTIDE SEQUENCE [LARGE SCALE GENOMIC DNA]</scope>
    <source>
        <tissue evidence="2">Muscle</tissue>
    </source>
</reference>
<dbReference type="Proteomes" id="UP000324222">
    <property type="component" value="Unassembled WGS sequence"/>
</dbReference>
<accession>A0A5B7J272</accession>
<dbReference type="AlphaFoldDB" id="A0A5B7J272"/>
<comment type="caution">
    <text evidence="2">The sequence shown here is derived from an EMBL/GenBank/DDBJ whole genome shotgun (WGS) entry which is preliminary data.</text>
</comment>
<feature type="compositionally biased region" description="Polar residues" evidence="1">
    <location>
        <begin position="71"/>
        <end position="82"/>
    </location>
</feature>